<dbReference type="PANTHER" id="PTHR12549:SF38">
    <property type="entry name" value="JMJC DOMAIN-CONTAINING HISTONE DEMETHYLASE 2, ISOFORM A"/>
    <property type="match status" value="1"/>
</dbReference>
<dbReference type="eggNOG" id="KOG1356">
    <property type="taxonomic scope" value="Eukaryota"/>
</dbReference>
<dbReference type="AlphaFoldDB" id="A0A022QP43"/>
<comment type="similarity">
    <text evidence="2">Belongs to the JARID1 histone demethylase family.</text>
</comment>
<keyword evidence="3" id="KW-0479">Metal-binding</keyword>
<gene>
    <name evidence="5" type="ORF">MIMGU_mgv1a017247mg</name>
</gene>
<evidence type="ECO:0000256" key="2">
    <source>
        <dbReference type="ARBA" id="ARBA00006801"/>
    </source>
</evidence>
<dbReference type="GO" id="GO:0032454">
    <property type="term" value="F:histone H3K9 demethylase activity"/>
    <property type="evidence" value="ECO:0007669"/>
    <property type="project" value="InterPro"/>
</dbReference>
<dbReference type="InterPro" id="IPR045109">
    <property type="entry name" value="LSDs-like"/>
</dbReference>
<dbReference type="GO" id="GO:0046872">
    <property type="term" value="F:metal ion binding"/>
    <property type="evidence" value="ECO:0007669"/>
    <property type="project" value="UniProtKB-KW"/>
</dbReference>
<proteinExistence type="inferred from homology"/>
<evidence type="ECO:0000256" key="1">
    <source>
        <dbReference type="ARBA" id="ARBA00004123"/>
    </source>
</evidence>
<evidence type="ECO:0000313" key="6">
    <source>
        <dbReference type="Proteomes" id="UP000030748"/>
    </source>
</evidence>
<dbReference type="Gene3D" id="2.60.120.650">
    <property type="entry name" value="Cupin"/>
    <property type="match status" value="1"/>
</dbReference>
<keyword evidence="4" id="KW-0539">Nucleus</keyword>
<keyword evidence="6" id="KW-1185">Reference proteome</keyword>
<accession>A0A022QP43</accession>
<dbReference type="EMBL" id="KI631415">
    <property type="protein sequence ID" value="EYU28260.1"/>
    <property type="molecule type" value="Genomic_DNA"/>
</dbReference>
<organism evidence="5 6">
    <name type="scientific">Erythranthe guttata</name>
    <name type="common">Yellow monkey flower</name>
    <name type="synonym">Mimulus guttatus</name>
    <dbReference type="NCBI Taxonomy" id="4155"/>
    <lineage>
        <taxon>Eukaryota</taxon>
        <taxon>Viridiplantae</taxon>
        <taxon>Streptophyta</taxon>
        <taxon>Embryophyta</taxon>
        <taxon>Tracheophyta</taxon>
        <taxon>Spermatophyta</taxon>
        <taxon>Magnoliopsida</taxon>
        <taxon>eudicotyledons</taxon>
        <taxon>Gunneridae</taxon>
        <taxon>Pentapetalae</taxon>
        <taxon>asterids</taxon>
        <taxon>lamiids</taxon>
        <taxon>Lamiales</taxon>
        <taxon>Phrymaceae</taxon>
        <taxon>Erythranthe</taxon>
    </lineage>
</organism>
<name>A0A022QP43_ERYGU</name>
<dbReference type="GO" id="GO:0005634">
    <property type="term" value="C:nucleus"/>
    <property type="evidence" value="ECO:0007669"/>
    <property type="project" value="UniProtKB-SubCell"/>
</dbReference>
<comment type="subcellular location">
    <subcellularLocation>
        <location evidence="1">Nucleus</location>
    </subcellularLocation>
</comment>
<reference evidence="5 6" key="1">
    <citation type="journal article" date="2013" name="Proc. Natl. Acad. Sci. U.S.A.">
        <title>Fine-scale variation in meiotic recombination in Mimulus inferred from population shotgun sequencing.</title>
        <authorList>
            <person name="Hellsten U."/>
            <person name="Wright K.M."/>
            <person name="Jenkins J."/>
            <person name="Shu S."/>
            <person name="Yuan Y."/>
            <person name="Wessler S.R."/>
            <person name="Schmutz J."/>
            <person name="Willis J.H."/>
            <person name="Rokhsar D.S."/>
        </authorList>
    </citation>
    <scope>NUCLEOTIDE SEQUENCE [LARGE SCALE GENOMIC DNA]</scope>
    <source>
        <strain evidence="6">cv. DUN x IM62</strain>
    </source>
</reference>
<evidence type="ECO:0000313" key="5">
    <source>
        <dbReference type="EMBL" id="EYU28260.1"/>
    </source>
</evidence>
<sequence length="87" mass="9969">MFFCIYVPIDNIISRLVDNNDNICVQSCTKMRLDFVSPESVETCLNLCQEYRVLPRVHARKKDSLQVGKMIVYAVRDAVSDIKGSRV</sequence>
<dbReference type="Proteomes" id="UP000030748">
    <property type="component" value="Unassembled WGS sequence"/>
</dbReference>
<dbReference type="PANTHER" id="PTHR12549">
    <property type="entry name" value="JMJC DOMAIN-CONTAINING HISTONE DEMETHYLATION PROTEIN"/>
    <property type="match status" value="1"/>
</dbReference>
<protein>
    <submittedName>
        <fullName evidence="5">Uncharacterized protein</fullName>
    </submittedName>
</protein>
<dbReference type="PhylomeDB" id="A0A022QP43"/>
<evidence type="ECO:0000256" key="3">
    <source>
        <dbReference type="ARBA" id="ARBA00022723"/>
    </source>
</evidence>
<evidence type="ECO:0000256" key="4">
    <source>
        <dbReference type="ARBA" id="ARBA00023242"/>
    </source>
</evidence>